<dbReference type="Gene3D" id="3.40.605.10">
    <property type="entry name" value="Aldehyde Dehydrogenase, Chain A, domain 1"/>
    <property type="match status" value="1"/>
</dbReference>
<sequence>MQQSGQQIKGMLIGGEHVVTPDTTFDSINPATGEVNFRVSSGSAAHVDAAVASARAAAADPAWRDMLPHLRARLLNRIADGMEARADEFARLQMLENGKVWSECKAQAASAAATFRYYAAVCETLGAEVTPSRGDYLSMTAYEPYGVVVAITPWNSPMTMEAQKVAPALAAGNAVVLKPSEVTPSAALLLGEVALEAGLPRGLLNVVTGDGRITGSALVNHPDVRMVSFTGGTATGRSIAAIAAQRLIPVALELGGKSPHILFDDANVEAAIDGVVDGIFEGSGQSCVAGSRLFLQRGIYDRAVALLVEKANAIRVGMPHDGGSRIGPLAGFAHRDRVAGFVDGARREGGQVLAGGCPPTAPELARGAFYLPTVIGGLDPRATAVQQEIFGPVLCVLPFDDEADVIAQANGTVFGLASGIWTGNYQRAWRVARAVETGLVWINTYKQLSIATPFGGFKESGIGREKGVNGVRLYQQSKGIYWSMNPANMPSSPAAG</sequence>
<dbReference type="GO" id="GO:0004029">
    <property type="term" value="F:aldehyde dehydrogenase (NAD+) activity"/>
    <property type="evidence" value="ECO:0007669"/>
    <property type="project" value="UniProtKB-EC"/>
</dbReference>
<dbReference type="SUPFAM" id="SSF53720">
    <property type="entry name" value="ALDH-like"/>
    <property type="match status" value="1"/>
</dbReference>
<feature type="domain" description="Aldehyde dehydrogenase" evidence="4">
    <location>
        <begin position="23"/>
        <end position="478"/>
    </location>
</feature>
<dbReference type="InterPro" id="IPR015590">
    <property type="entry name" value="Aldehyde_DH_dom"/>
</dbReference>
<evidence type="ECO:0000313" key="5">
    <source>
        <dbReference type="EMBL" id="CAG9167125.1"/>
    </source>
</evidence>
<gene>
    <name evidence="5" type="primary">aldA_1</name>
    <name evidence="5" type="ORF">LMG21510_00660</name>
</gene>
<dbReference type="PROSITE" id="PS00687">
    <property type="entry name" value="ALDEHYDE_DEHYDR_GLU"/>
    <property type="match status" value="1"/>
</dbReference>
<keyword evidence="6" id="KW-1185">Reference proteome</keyword>
<evidence type="ECO:0000256" key="3">
    <source>
        <dbReference type="RuleBase" id="RU003345"/>
    </source>
</evidence>
<dbReference type="Pfam" id="PF00171">
    <property type="entry name" value="Aldedh"/>
    <property type="match status" value="1"/>
</dbReference>
<dbReference type="Gene3D" id="3.40.309.10">
    <property type="entry name" value="Aldehyde Dehydrogenase, Chain A, domain 2"/>
    <property type="match status" value="1"/>
</dbReference>
<keyword evidence="1 3" id="KW-0560">Oxidoreductase</keyword>
<accession>A0ABM8WIA0</accession>
<dbReference type="InterPro" id="IPR016162">
    <property type="entry name" value="Ald_DH_N"/>
</dbReference>
<dbReference type="CDD" id="cd07114">
    <property type="entry name" value="ALDH_DhaS"/>
    <property type="match status" value="1"/>
</dbReference>
<dbReference type="InterPro" id="IPR029510">
    <property type="entry name" value="Ald_DH_CS_GLU"/>
</dbReference>
<protein>
    <submittedName>
        <fullName evidence="5">Aldehyde dehydrogenase AldA</fullName>
        <ecNumber evidence="5">1.2.1.3</ecNumber>
    </submittedName>
</protein>
<organism evidence="5 6">
    <name type="scientific">Cupriavidus respiraculi</name>
    <dbReference type="NCBI Taxonomy" id="195930"/>
    <lineage>
        <taxon>Bacteria</taxon>
        <taxon>Pseudomonadati</taxon>
        <taxon>Pseudomonadota</taxon>
        <taxon>Betaproteobacteria</taxon>
        <taxon>Burkholderiales</taxon>
        <taxon>Burkholderiaceae</taxon>
        <taxon>Cupriavidus</taxon>
    </lineage>
</organism>
<comment type="similarity">
    <text evidence="3">Belongs to the aldehyde dehydrogenase family.</text>
</comment>
<dbReference type="Proteomes" id="UP000721236">
    <property type="component" value="Unassembled WGS sequence"/>
</dbReference>
<dbReference type="EC" id="1.2.1.3" evidence="5"/>
<feature type="active site" evidence="2">
    <location>
        <position position="253"/>
    </location>
</feature>
<evidence type="ECO:0000256" key="1">
    <source>
        <dbReference type="ARBA" id="ARBA00023002"/>
    </source>
</evidence>
<name>A0ABM8WIA0_9BURK</name>
<evidence type="ECO:0000313" key="6">
    <source>
        <dbReference type="Proteomes" id="UP000721236"/>
    </source>
</evidence>
<reference evidence="5 6" key="1">
    <citation type="submission" date="2021-08" db="EMBL/GenBank/DDBJ databases">
        <authorList>
            <person name="Peeters C."/>
        </authorList>
    </citation>
    <scope>NUCLEOTIDE SEQUENCE [LARGE SCALE GENOMIC DNA]</scope>
    <source>
        <strain evidence="5 6">LMG 21510</strain>
    </source>
</reference>
<dbReference type="InterPro" id="IPR016161">
    <property type="entry name" value="Ald_DH/histidinol_DH"/>
</dbReference>
<evidence type="ECO:0000256" key="2">
    <source>
        <dbReference type="PROSITE-ProRule" id="PRU10007"/>
    </source>
</evidence>
<dbReference type="EMBL" id="CAJZAH010000001">
    <property type="protein sequence ID" value="CAG9167125.1"/>
    <property type="molecule type" value="Genomic_DNA"/>
</dbReference>
<proteinExistence type="inferred from homology"/>
<dbReference type="InterPro" id="IPR016163">
    <property type="entry name" value="Ald_DH_C"/>
</dbReference>
<comment type="caution">
    <text evidence="5">The sequence shown here is derived from an EMBL/GenBank/DDBJ whole genome shotgun (WGS) entry which is preliminary data.</text>
</comment>
<evidence type="ECO:0000259" key="4">
    <source>
        <dbReference type="Pfam" id="PF00171"/>
    </source>
</evidence>
<dbReference type="RefSeq" id="WP_377747340.1">
    <property type="nucleotide sequence ID" value="NZ_CAJZAH010000001.1"/>
</dbReference>
<dbReference type="PANTHER" id="PTHR11699">
    <property type="entry name" value="ALDEHYDE DEHYDROGENASE-RELATED"/>
    <property type="match status" value="1"/>
</dbReference>